<feature type="domain" description="Gcp-like" evidence="1">
    <location>
        <begin position="32"/>
        <end position="93"/>
    </location>
</feature>
<organism evidence="2 3">
    <name type="scientific">Candidatus Buchananbacteria bacterium RIFCSPHIGHO2_01_FULL_39_8</name>
    <dbReference type="NCBI Taxonomy" id="1797533"/>
    <lineage>
        <taxon>Bacteria</taxon>
        <taxon>Candidatus Buchananiibacteriota</taxon>
    </lineage>
</organism>
<comment type="caution">
    <text evidence="2">The sequence shown here is derived from an EMBL/GenBank/DDBJ whole genome shotgun (WGS) entry which is preliminary data.</text>
</comment>
<dbReference type="STRING" id="1797533.A2731_04235"/>
<dbReference type="GO" id="GO:0016740">
    <property type="term" value="F:transferase activity"/>
    <property type="evidence" value="ECO:0007669"/>
    <property type="project" value="UniProtKB-KW"/>
</dbReference>
<dbReference type="Pfam" id="PF00814">
    <property type="entry name" value="TsaD"/>
    <property type="match status" value="1"/>
</dbReference>
<proteinExistence type="predicted"/>
<dbReference type="Gene3D" id="3.30.420.40">
    <property type="match status" value="1"/>
</dbReference>
<reference evidence="2 3" key="1">
    <citation type="journal article" date="2016" name="Nat. Commun.">
        <title>Thousands of microbial genomes shed light on interconnected biogeochemical processes in an aquifer system.</title>
        <authorList>
            <person name="Anantharaman K."/>
            <person name="Brown C.T."/>
            <person name="Hug L.A."/>
            <person name="Sharon I."/>
            <person name="Castelle C.J."/>
            <person name="Probst A.J."/>
            <person name="Thomas B.C."/>
            <person name="Singh A."/>
            <person name="Wilkins M.J."/>
            <person name="Karaoz U."/>
            <person name="Brodie E.L."/>
            <person name="Williams K.H."/>
            <person name="Hubbard S.S."/>
            <person name="Banfield J.F."/>
        </authorList>
    </citation>
    <scope>NUCLEOTIDE SEQUENCE [LARGE SCALE GENOMIC DNA]</scope>
</reference>
<dbReference type="SUPFAM" id="SSF53067">
    <property type="entry name" value="Actin-like ATPase domain"/>
    <property type="match status" value="1"/>
</dbReference>
<dbReference type="InterPro" id="IPR043129">
    <property type="entry name" value="ATPase_NBD"/>
</dbReference>
<sequence length="145" mass="16389">MILIINTTDAKKVFIGLANKSRLIAQKEFTAQYQQAEKLLPEIDGLLKKQACQFESLKAIFVVSGPGPFTALRIGVVTANTLSWALKIPVIGLKLNEFKNEHDLTKKGLSKLRKTEAVDIIEPFYGKKPNITIRRRSRQARRKKK</sequence>
<accession>A0A1G1Y162</accession>
<evidence type="ECO:0000313" key="3">
    <source>
        <dbReference type="Proteomes" id="UP000176241"/>
    </source>
</evidence>
<dbReference type="AlphaFoldDB" id="A0A1G1Y162"/>
<protein>
    <submittedName>
        <fullName evidence="2">tRNA (Adenosine(37)-N6)-threonylcarbamoyltransferase complex dimerization subunit type 1 TsaB</fullName>
    </submittedName>
</protein>
<dbReference type="Proteomes" id="UP000176241">
    <property type="component" value="Unassembled WGS sequence"/>
</dbReference>
<dbReference type="GO" id="GO:0002949">
    <property type="term" value="P:tRNA threonylcarbamoyladenosine modification"/>
    <property type="evidence" value="ECO:0007669"/>
    <property type="project" value="InterPro"/>
</dbReference>
<name>A0A1G1Y162_9BACT</name>
<evidence type="ECO:0000313" key="2">
    <source>
        <dbReference type="EMBL" id="OGY45934.1"/>
    </source>
</evidence>
<dbReference type="InterPro" id="IPR000905">
    <property type="entry name" value="Gcp-like_dom"/>
</dbReference>
<dbReference type="InterPro" id="IPR022496">
    <property type="entry name" value="T6A_TsaB"/>
</dbReference>
<dbReference type="NCBIfam" id="TIGR03725">
    <property type="entry name" value="T6A_YeaZ"/>
    <property type="match status" value="1"/>
</dbReference>
<gene>
    <name evidence="2" type="ORF">A2731_04235</name>
</gene>
<keyword evidence="2" id="KW-0808">Transferase</keyword>
<evidence type="ECO:0000259" key="1">
    <source>
        <dbReference type="Pfam" id="PF00814"/>
    </source>
</evidence>
<dbReference type="EMBL" id="MHIC01000007">
    <property type="protein sequence ID" value="OGY45934.1"/>
    <property type="molecule type" value="Genomic_DNA"/>
</dbReference>